<name>A0A4Q8K7X2_9ARAC</name>
<reference evidence="5" key="1">
    <citation type="submission" date="2017-05" db="EMBL/GenBank/DDBJ databases">
        <authorList>
            <person name="QRISCLOUD D."/>
        </authorList>
    </citation>
    <scope>NUCLEOTIDE SEQUENCE</scope>
</reference>
<evidence type="ECO:0000256" key="3">
    <source>
        <dbReference type="SAM" id="SignalP"/>
    </source>
</evidence>
<proteinExistence type="inferred from homology"/>
<dbReference type="AlphaFoldDB" id="A0A4Q8K7X2"/>
<evidence type="ECO:0000256" key="2">
    <source>
        <dbReference type="ARBA" id="ARBA00023157"/>
    </source>
</evidence>
<dbReference type="CDD" id="cd19941">
    <property type="entry name" value="TIL"/>
    <property type="match status" value="1"/>
</dbReference>
<evidence type="ECO:0000259" key="4">
    <source>
        <dbReference type="Pfam" id="PF01826"/>
    </source>
</evidence>
<protein>
    <submittedName>
        <fullName evidence="5">U83-Liphistoxin-Lsp1a_1</fullName>
    </submittedName>
</protein>
<sequence length="81" mass="9021">MKTFILILAVAVLVALCEAKKFPKCNKRKGEVYQNCGTACPDNCDNYKEPRACPAVCVEGCFCKKGRVRRNDGFCVKPKKC</sequence>
<reference evidence="5" key="2">
    <citation type="submission" date="2019-05" db="EMBL/GenBank/DDBJ databases">
        <title>Unravelling the molecular evolution of spider venoms.</title>
        <authorList>
            <person name="Pineda S."/>
        </authorList>
    </citation>
    <scope>NUCLEOTIDE SEQUENCE</scope>
</reference>
<dbReference type="EMBL" id="HAHL01000216">
    <property type="protein sequence ID" value="SNX34716.1"/>
    <property type="molecule type" value="Transcribed_RNA"/>
</dbReference>
<evidence type="ECO:0000313" key="5">
    <source>
        <dbReference type="EMBL" id="SNX35593.1"/>
    </source>
</evidence>
<feature type="signal peptide" evidence="3">
    <location>
        <begin position="1"/>
        <end position="19"/>
    </location>
</feature>
<feature type="chain" id="PRO_5033830934" evidence="3">
    <location>
        <begin position="20"/>
        <end position="81"/>
    </location>
</feature>
<organism evidence="5">
    <name type="scientific">Liphistius sp. SGP-2016</name>
    <dbReference type="NCBI Taxonomy" id="1905180"/>
    <lineage>
        <taxon>Eukaryota</taxon>
        <taxon>Metazoa</taxon>
        <taxon>Ecdysozoa</taxon>
        <taxon>Arthropoda</taxon>
        <taxon>Chelicerata</taxon>
        <taxon>Arachnida</taxon>
        <taxon>Araneae</taxon>
        <taxon>Mesothelae</taxon>
        <taxon>Liphistiidae</taxon>
        <taxon>Liphistius</taxon>
    </lineage>
</organism>
<dbReference type="FunFam" id="2.10.25.10:FF:000055">
    <property type="entry name" value="alpha-tectorin isoform X1"/>
    <property type="match status" value="1"/>
</dbReference>
<keyword evidence="2" id="KW-1015">Disulfide bond</keyword>
<dbReference type="EMBL" id="HAHL01000344">
    <property type="protein sequence ID" value="SNX35593.1"/>
    <property type="molecule type" value="Transcribed_RNA"/>
</dbReference>
<keyword evidence="3" id="KW-0732">Signal</keyword>
<accession>A0A4Q8K7X2</accession>
<dbReference type="SUPFAM" id="SSF57567">
    <property type="entry name" value="Serine protease inhibitors"/>
    <property type="match status" value="1"/>
</dbReference>
<comment type="similarity">
    <text evidence="1">Belongs to the serine protease inhibitor-like (TIL domain-containing) family.</text>
</comment>
<dbReference type="InterPro" id="IPR036084">
    <property type="entry name" value="Ser_inhib-like_sf"/>
</dbReference>
<dbReference type="InterPro" id="IPR002919">
    <property type="entry name" value="TIL_dom"/>
</dbReference>
<dbReference type="Gene3D" id="2.10.25.10">
    <property type="entry name" value="Laminin"/>
    <property type="match status" value="1"/>
</dbReference>
<evidence type="ECO:0000256" key="1">
    <source>
        <dbReference type="ARBA" id="ARBA00007611"/>
    </source>
</evidence>
<dbReference type="Pfam" id="PF01826">
    <property type="entry name" value="TIL"/>
    <property type="match status" value="1"/>
</dbReference>
<feature type="domain" description="TIL" evidence="4">
    <location>
        <begin position="29"/>
        <end position="81"/>
    </location>
</feature>